<keyword evidence="1" id="KW-0732">Signal</keyword>
<accession>A1ZHI7</accession>
<dbReference type="eggNOG" id="ENOG50309KP">
    <property type="taxonomic scope" value="Bacteria"/>
</dbReference>
<feature type="signal peptide" evidence="1">
    <location>
        <begin position="1"/>
        <end position="20"/>
    </location>
</feature>
<dbReference type="Proteomes" id="UP000004095">
    <property type="component" value="Unassembled WGS sequence"/>
</dbReference>
<feature type="chain" id="PRO_5002641898" description="Isoquinoline 1-oxidoreductase subunit" evidence="1">
    <location>
        <begin position="21"/>
        <end position="202"/>
    </location>
</feature>
<dbReference type="EMBL" id="AAWS01000008">
    <property type="protein sequence ID" value="EAY29994.1"/>
    <property type="molecule type" value="Genomic_DNA"/>
</dbReference>
<dbReference type="InterPro" id="IPR036280">
    <property type="entry name" value="Multihaem_cyt_sf"/>
</dbReference>
<organism evidence="2 3">
    <name type="scientific">Microscilla marina ATCC 23134</name>
    <dbReference type="NCBI Taxonomy" id="313606"/>
    <lineage>
        <taxon>Bacteria</taxon>
        <taxon>Pseudomonadati</taxon>
        <taxon>Bacteroidota</taxon>
        <taxon>Cytophagia</taxon>
        <taxon>Cytophagales</taxon>
        <taxon>Microscillaceae</taxon>
        <taxon>Microscilla</taxon>
    </lineage>
</organism>
<evidence type="ECO:0000256" key="1">
    <source>
        <dbReference type="SAM" id="SignalP"/>
    </source>
</evidence>
<sequence length="202" mass="22354">MKINPIHTVWLSLAVLITSAAVPITQPFKNHHHSTIPQVYSPDQAFDKMMRVLMHKRCMNCHPSDDRPRQGEDSHVHNFGVQRGKDNHGTLSLRCQTCHQSENNPYSGVPGAPHWGLAPKSMGWQGLSKVAIAKALLDPAKNGGRSLTDIVKHLTEDKLVAWAWNPGIDASGKARETPPVSRQEFIKAVKQWADAGAKIPEK</sequence>
<dbReference type="AlphaFoldDB" id="A1ZHI7"/>
<proteinExistence type="predicted"/>
<reference evidence="2 3" key="1">
    <citation type="submission" date="2007-01" db="EMBL/GenBank/DDBJ databases">
        <authorList>
            <person name="Haygood M."/>
            <person name="Podell S."/>
            <person name="Anderson C."/>
            <person name="Hopkinson B."/>
            <person name="Roe K."/>
            <person name="Barbeau K."/>
            <person name="Gaasterland T."/>
            <person name="Ferriera S."/>
            <person name="Johnson J."/>
            <person name="Kravitz S."/>
            <person name="Beeson K."/>
            <person name="Sutton G."/>
            <person name="Rogers Y.-H."/>
            <person name="Friedman R."/>
            <person name="Frazier M."/>
            <person name="Venter J.C."/>
        </authorList>
    </citation>
    <scope>NUCLEOTIDE SEQUENCE [LARGE SCALE GENOMIC DNA]</scope>
    <source>
        <strain evidence="2 3">ATCC 23134</strain>
    </source>
</reference>
<dbReference type="RefSeq" id="WP_002695505.1">
    <property type="nucleotide sequence ID" value="NZ_AAWS01000008.1"/>
</dbReference>
<keyword evidence="3" id="KW-1185">Reference proteome</keyword>
<gene>
    <name evidence="2" type="ORF">M23134_05327</name>
</gene>
<dbReference type="SUPFAM" id="SSF48695">
    <property type="entry name" value="Multiheme cytochromes"/>
    <property type="match status" value="1"/>
</dbReference>
<evidence type="ECO:0000313" key="2">
    <source>
        <dbReference type="EMBL" id="EAY29994.1"/>
    </source>
</evidence>
<evidence type="ECO:0008006" key="4">
    <source>
        <dbReference type="Google" id="ProtNLM"/>
    </source>
</evidence>
<evidence type="ECO:0000313" key="3">
    <source>
        <dbReference type="Proteomes" id="UP000004095"/>
    </source>
</evidence>
<protein>
    <recommendedName>
        <fullName evidence="4">Isoquinoline 1-oxidoreductase subunit</fullName>
    </recommendedName>
</protein>
<name>A1ZHI7_MICM2</name>
<dbReference type="OrthoDB" id="656942at2"/>
<comment type="caution">
    <text evidence="2">The sequence shown here is derived from an EMBL/GenBank/DDBJ whole genome shotgun (WGS) entry which is preliminary data.</text>
</comment>